<evidence type="ECO:0000256" key="1">
    <source>
        <dbReference type="SAM" id="Phobius"/>
    </source>
</evidence>
<dbReference type="EMBL" id="BTSX01000002">
    <property type="protein sequence ID" value="GMS82829.1"/>
    <property type="molecule type" value="Genomic_DNA"/>
</dbReference>
<protein>
    <submittedName>
        <fullName evidence="2">Uncharacterized protein</fullName>
    </submittedName>
</protein>
<evidence type="ECO:0000313" key="3">
    <source>
        <dbReference type="Proteomes" id="UP001432027"/>
    </source>
</evidence>
<feature type="non-terminal residue" evidence="2">
    <location>
        <position position="1"/>
    </location>
</feature>
<organism evidence="2 3">
    <name type="scientific">Pristionchus entomophagus</name>
    <dbReference type="NCBI Taxonomy" id="358040"/>
    <lineage>
        <taxon>Eukaryota</taxon>
        <taxon>Metazoa</taxon>
        <taxon>Ecdysozoa</taxon>
        <taxon>Nematoda</taxon>
        <taxon>Chromadorea</taxon>
        <taxon>Rhabditida</taxon>
        <taxon>Rhabditina</taxon>
        <taxon>Diplogasteromorpha</taxon>
        <taxon>Diplogasteroidea</taxon>
        <taxon>Neodiplogasteridae</taxon>
        <taxon>Pristionchus</taxon>
    </lineage>
</organism>
<accession>A0AAV5SNC6</accession>
<proteinExistence type="predicted"/>
<keyword evidence="1" id="KW-0472">Membrane</keyword>
<sequence length="93" mass="10767">ASMSLLQNSSSPLAVVSMSSINEVNTSLVYFMKSFSRDVIIVANYFFWLHVYFSARFLQTDDERVREYLSPQCINPEFDQQISNILEIFDQIA</sequence>
<evidence type="ECO:0000313" key="2">
    <source>
        <dbReference type="EMBL" id="GMS82829.1"/>
    </source>
</evidence>
<dbReference type="AlphaFoldDB" id="A0AAV5SNC6"/>
<name>A0AAV5SNC6_9BILA</name>
<keyword evidence="1" id="KW-0812">Transmembrane</keyword>
<comment type="caution">
    <text evidence="2">The sequence shown here is derived from an EMBL/GenBank/DDBJ whole genome shotgun (WGS) entry which is preliminary data.</text>
</comment>
<feature type="transmembrane region" description="Helical" evidence="1">
    <location>
        <begin position="39"/>
        <end position="58"/>
    </location>
</feature>
<reference evidence="2" key="1">
    <citation type="submission" date="2023-10" db="EMBL/GenBank/DDBJ databases">
        <title>Genome assembly of Pristionchus species.</title>
        <authorList>
            <person name="Yoshida K."/>
            <person name="Sommer R.J."/>
        </authorList>
    </citation>
    <scope>NUCLEOTIDE SEQUENCE</scope>
    <source>
        <strain evidence="2">RS0144</strain>
    </source>
</reference>
<keyword evidence="3" id="KW-1185">Reference proteome</keyword>
<gene>
    <name evidence="2" type="ORF">PENTCL1PPCAC_5004</name>
</gene>
<keyword evidence="1" id="KW-1133">Transmembrane helix</keyword>
<dbReference type="Proteomes" id="UP001432027">
    <property type="component" value="Unassembled WGS sequence"/>
</dbReference>